<dbReference type="EMBL" id="JACGWZ010000008">
    <property type="protein sequence ID" value="MBA8827447.1"/>
    <property type="molecule type" value="Genomic_DNA"/>
</dbReference>
<organism evidence="1 2">
    <name type="scientific">Halosaccharopolyspora lacisalsi</name>
    <dbReference type="NCBI Taxonomy" id="1000566"/>
    <lineage>
        <taxon>Bacteria</taxon>
        <taxon>Bacillati</taxon>
        <taxon>Actinomycetota</taxon>
        <taxon>Actinomycetes</taxon>
        <taxon>Pseudonocardiales</taxon>
        <taxon>Pseudonocardiaceae</taxon>
        <taxon>Halosaccharopolyspora</taxon>
    </lineage>
</organism>
<dbReference type="RefSeq" id="WP_182546631.1">
    <property type="nucleotide sequence ID" value="NZ_JACGWZ010000008.1"/>
</dbReference>
<sequence length="117" mass="12696">MSEHGGDAEQAARAYEDALAEVGFLGRHASPEDETGQLHALRTQLLRLVDALPSTSRPRRQCEHCGGQREVAAVHAQYGAGTAPEFVTSRQRCPLCWGTGLALKLPPVDQRGYIDDT</sequence>
<protein>
    <submittedName>
        <fullName evidence="1">Uncharacterized protein</fullName>
    </submittedName>
</protein>
<reference evidence="1 2" key="1">
    <citation type="submission" date="2020-07" db="EMBL/GenBank/DDBJ databases">
        <title>Sequencing the genomes of 1000 actinobacteria strains.</title>
        <authorList>
            <person name="Klenk H.-P."/>
        </authorList>
    </citation>
    <scope>NUCLEOTIDE SEQUENCE [LARGE SCALE GENOMIC DNA]</scope>
    <source>
        <strain evidence="1 2">DSM 45975</strain>
    </source>
</reference>
<name>A0A839E6X3_9PSEU</name>
<keyword evidence="2" id="KW-1185">Reference proteome</keyword>
<comment type="caution">
    <text evidence="1">The sequence shown here is derived from an EMBL/GenBank/DDBJ whole genome shotgun (WGS) entry which is preliminary data.</text>
</comment>
<dbReference type="AlphaFoldDB" id="A0A839E6X3"/>
<gene>
    <name evidence="1" type="ORF">FHX42_004843</name>
</gene>
<evidence type="ECO:0000313" key="1">
    <source>
        <dbReference type="EMBL" id="MBA8827447.1"/>
    </source>
</evidence>
<proteinExistence type="predicted"/>
<dbReference type="Proteomes" id="UP000569329">
    <property type="component" value="Unassembled WGS sequence"/>
</dbReference>
<accession>A0A839E6X3</accession>
<evidence type="ECO:0000313" key="2">
    <source>
        <dbReference type="Proteomes" id="UP000569329"/>
    </source>
</evidence>